<feature type="compositionally biased region" description="Gly residues" evidence="1">
    <location>
        <begin position="568"/>
        <end position="583"/>
    </location>
</feature>
<feature type="compositionally biased region" description="Acidic residues" evidence="1">
    <location>
        <begin position="403"/>
        <end position="412"/>
    </location>
</feature>
<name>A0AAN6JK41_9BASI</name>
<feature type="compositionally biased region" description="Acidic residues" evidence="1">
    <location>
        <begin position="363"/>
        <end position="372"/>
    </location>
</feature>
<evidence type="ECO:0000313" key="3">
    <source>
        <dbReference type="Proteomes" id="UP001176521"/>
    </source>
</evidence>
<organism evidence="2 3">
    <name type="scientific">Tilletia horrida</name>
    <dbReference type="NCBI Taxonomy" id="155126"/>
    <lineage>
        <taxon>Eukaryota</taxon>
        <taxon>Fungi</taxon>
        <taxon>Dikarya</taxon>
        <taxon>Basidiomycota</taxon>
        <taxon>Ustilaginomycotina</taxon>
        <taxon>Exobasidiomycetes</taxon>
        <taxon>Tilletiales</taxon>
        <taxon>Tilletiaceae</taxon>
        <taxon>Tilletia</taxon>
    </lineage>
</organism>
<comment type="caution">
    <text evidence="2">The sequence shown here is derived from an EMBL/GenBank/DDBJ whole genome shotgun (WGS) entry which is preliminary data.</text>
</comment>
<evidence type="ECO:0000256" key="1">
    <source>
        <dbReference type="SAM" id="MobiDB-lite"/>
    </source>
</evidence>
<feature type="region of interest" description="Disordered" evidence="1">
    <location>
        <begin position="555"/>
        <end position="588"/>
    </location>
</feature>
<feature type="compositionally biased region" description="Low complexity" evidence="1">
    <location>
        <begin position="555"/>
        <end position="567"/>
    </location>
</feature>
<feature type="compositionally biased region" description="Gly residues" evidence="1">
    <location>
        <begin position="38"/>
        <end position="53"/>
    </location>
</feature>
<proteinExistence type="predicted"/>
<dbReference type="EMBL" id="JAPDMQ010000243">
    <property type="protein sequence ID" value="KAK0529448.1"/>
    <property type="molecule type" value="Genomic_DNA"/>
</dbReference>
<feature type="compositionally biased region" description="Low complexity" evidence="1">
    <location>
        <begin position="68"/>
        <end position="78"/>
    </location>
</feature>
<feature type="compositionally biased region" description="Low complexity" evidence="1">
    <location>
        <begin position="86"/>
        <end position="95"/>
    </location>
</feature>
<sequence>MSLADELSGAFGGGRKRRGGGRRQQAISDDDDDDNLGQYGGAGGALDDVGGGQRDSLDGSGTGGGSLGAELAELAGSSRRSKRSTAKSSAATAGHGLSGDGYDDLDDLVDGGFEGADGYSAKSRGASGGTMYVQEADPLSDPSAVAGSAEAQIDRTTEQTCSALSEVLASTDAFLTRLRKLTTTEAIVASASGQQAGLPSSATVITNLDTIGRSSTITQQLGAADDTARLESYAGSLLRRLRETVTQREQQVRDLREVDRHMARAETADPDFLAKLADADEHFNNEADEAEADNIDGVDASEGAGTIQSWGEARRSRRRQDSTASADTEKGAPPPVVPKISSEPFTSEVTDTLAGLLQRSVTDDDLEGDGDELAPQYHSDEEDDVDPYDRSTSFGGANRSVEYDDGGGEDELGPGWDDPTYRGSRRGARAGREPSSGMGDLSLASVGSTSASKAPTTLPSLRTSSTLLIHSLSSLHETAQVHRATISSAERRLRALRLLLDGWKDEIVAARRSRAWIAQWEGREPEKDDLLMDDGSGKVDEVLAASLATAAAASASASAAGRSTEGESGAGASGSRYTGGSGITPGAYAQQQMDRFQRLLGEAEERAKALLMPLPAPRVGAAAA</sequence>
<gene>
    <name evidence="2" type="ORF">OC842_004239</name>
</gene>
<feature type="region of interest" description="Disordered" evidence="1">
    <location>
        <begin position="1"/>
        <end position="109"/>
    </location>
</feature>
<feature type="compositionally biased region" description="Polar residues" evidence="1">
    <location>
        <begin position="445"/>
        <end position="454"/>
    </location>
</feature>
<reference evidence="2" key="1">
    <citation type="journal article" date="2023" name="PhytoFront">
        <title>Draft Genome Resources of Seven Strains of Tilletia horrida, Causal Agent of Kernel Smut of Rice.</title>
        <authorList>
            <person name="Khanal S."/>
            <person name="Antony Babu S."/>
            <person name="Zhou X.G."/>
        </authorList>
    </citation>
    <scope>NUCLEOTIDE SEQUENCE</scope>
    <source>
        <strain evidence="2">TX3</strain>
    </source>
</reference>
<feature type="region of interest" description="Disordered" evidence="1">
    <location>
        <begin position="362"/>
        <end position="458"/>
    </location>
</feature>
<keyword evidence="3" id="KW-1185">Reference proteome</keyword>
<protein>
    <submittedName>
        <fullName evidence="2">Uncharacterized protein</fullName>
    </submittedName>
</protein>
<feature type="region of interest" description="Disordered" evidence="1">
    <location>
        <begin position="289"/>
        <end position="345"/>
    </location>
</feature>
<accession>A0AAN6JK41</accession>
<dbReference type="Proteomes" id="UP001176521">
    <property type="component" value="Unassembled WGS sequence"/>
</dbReference>
<evidence type="ECO:0000313" key="2">
    <source>
        <dbReference type="EMBL" id="KAK0529448.1"/>
    </source>
</evidence>
<dbReference type="AlphaFoldDB" id="A0AAN6JK41"/>